<keyword evidence="1" id="KW-0742">SOS response</keyword>
<dbReference type="PANTHER" id="PTHR30562:SF1">
    <property type="entry name" value="UVRABC SYSTEM PROTEIN C"/>
    <property type="match status" value="1"/>
</dbReference>
<accession>A0A1V1PID0</accession>
<organism evidence="3 4">
    <name type="scientific">Candidatus Magnetoglobus multicellularis str. Araruama</name>
    <dbReference type="NCBI Taxonomy" id="890399"/>
    <lineage>
        <taxon>Bacteria</taxon>
        <taxon>Pseudomonadati</taxon>
        <taxon>Thermodesulfobacteriota</taxon>
        <taxon>Desulfobacteria</taxon>
        <taxon>Desulfobacterales</taxon>
        <taxon>Desulfobacteraceae</taxon>
        <taxon>Candidatus Magnetoglobus</taxon>
    </lineage>
</organism>
<evidence type="ECO:0000259" key="2">
    <source>
        <dbReference type="PROSITE" id="PS50165"/>
    </source>
</evidence>
<dbReference type="GO" id="GO:0009432">
    <property type="term" value="P:SOS response"/>
    <property type="evidence" value="ECO:0007669"/>
    <property type="project" value="UniProtKB-KW"/>
</dbReference>
<reference evidence="4" key="1">
    <citation type="submission" date="2012-11" db="EMBL/GenBank/DDBJ databases">
        <authorList>
            <person name="Lucero-Rivera Y.E."/>
            <person name="Tovar-Ramirez D."/>
        </authorList>
    </citation>
    <scope>NUCLEOTIDE SEQUENCE [LARGE SCALE GENOMIC DNA]</scope>
    <source>
        <strain evidence="4">Araruama</strain>
    </source>
</reference>
<evidence type="ECO:0000313" key="4">
    <source>
        <dbReference type="Proteomes" id="UP000189670"/>
    </source>
</evidence>
<dbReference type="PANTHER" id="PTHR30562">
    <property type="entry name" value="UVRC/OXIDOREDUCTASE"/>
    <property type="match status" value="1"/>
</dbReference>
<proteinExistence type="predicted"/>
<dbReference type="Pfam" id="PF22920">
    <property type="entry name" value="UvrC_RNaseH"/>
    <property type="match status" value="1"/>
</dbReference>
<name>A0A1V1PID0_9BACT</name>
<dbReference type="AlphaFoldDB" id="A0A1V1PID0"/>
<protein>
    <recommendedName>
        <fullName evidence="2">UvrC family homology region profile domain-containing protein</fullName>
    </recommendedName>
</protein>
<comment type="caution">
    <text evidence="3">The sequence shown here is derived from an EMBL/GenBank/DDBJ whole genome shotgun (WGS) entry which is preliminary data.</text>
</comment>
<dbReference type="Pfam" id="PF02151">
    <property type="entry name" value="UVR"/>
    <property type="match status" value="1"/>
</dbReference>
<dbReference type="GO" id="GO:0009381">
    <property type="term" value="F:excinuclease ABC activity"/>
    <property type="evidence" value="ECO:0007669"/>
    <property type="project" value="InterPro"/>
</dbReference>
<sequence>MIAYADQQDYENAAVIRDRMQAIEKILEKQVAISTDPVDWDIVGWAESLQTVVFTMMAVRRGRLANTRHYSFTKGLSTPNEMMESFIGEYYEKLPLIPNIVITSLDLPHKESMERYLNDLKKESINYSSGSGRETPTIQSG</sequence>
<dbReference type="InterPro" id="IPR001162">
    <property type="entry name" value="UvrC_RNase_H_dom"/>
</dbReference>
<dbReference type="InterPro" id="IPR001943">
    <property type="entry name" value="UVR_dom"/>
</dbReference>
<gene>
    <name evidence="3" type="ORF">OMM_00167</name>
</gene>
<dbReference type="EMBL" id="ATBP01000005">
    <property type="protein sequence ID" value="ETR74528.1"/>
    <property type="molecule type" value="Genomic_DNA"/>
</dbReference>
<evidence type="ECO:0000313" key="3">
    <source>
        <dbReference type="EMBL" id="ETR74528.1"/>
    </source>
</evidence>
<evidence type="ECO:0000256" key="1">
    <source>
        <dbReference type="ARBA" id="ARBA00023236"/>
    </source>
</evidence>
<dbReference type="PROSITE" id="PS50165">
    <property type="entry name" value="UVRC"/>
    <property type="match status" value="1"/>
</dbReference>
<feature type="domain" description="UvrC family homology region profile" evidence="2">
    <location>
        <begin position="42"/>
        <end position="135"/>
    </location>
</feature>
<dbReference type="InterPro" id="IPR036876">
    <property type="entry name" value="UVR_dom_sf"/>
</dbReference>
<dbReference type="InterPro" id="IPR050066">
    <property type="entry name" value="UvrABC_protein_C"/>
</dbReference>
<dbReference type="Proteomes" id="UP000189670">
    <property type="component" value="Unassembled WGS sequence"/>
</dbReference>
<dbReference type="SUPFAM" id="SSF46600">
    <property type="entry name" value="C-terminal UvrC-binding domain of UvrB"/>
    <property type="match status" value="1"/>
</dbReference>
<dbReference type="GO" id="GO:0009380">
    <property type="term" value="C:excinuclease repair complex"/>
    <property type="evidence" value="ECO:0007669"/>
    <property type="project" value="TreeGrafter"/>
</dbReference>
<keyword evidence="1" id="KW-0227">DNA damage</keyword>